<evidence type="ECO:0000256" key="7">
    <source>
        <dbReference type="HAMAP-Rule" id="MF_00503"/>
    </source>
</evidence>
<sequence>MAVSKLILTHEVTGLGEPGDVVEVKSGYARNYLIPRNLATPWTKGYESQVAAIRKARKAREIATLDEAKAIAASLGANAVVVTAKAGDAGRLFGAVTTADIAAAVTAAGAPAVDKRKIEIAQPIKSTGEYTVSVRLHPEVSAKINVKVVAA</sequence>
<dbReference type="SUPFAM" id="SSF55653">
    <property type="entry name" value="Ribosomal protein L9 C-domain"/>
    <property type="match status" value="1"/>
</dbReference>
<dbReference type="GO" id="GO:1990904">
    <property type="term" value="C:ribonucleoprotein complex"/>
    <property type="evidence" value="ECO:0007669"/>
    <property type="project" value="UniProtKB-KW"/>
</dbReference>
<reference evidence="9 10" key="1">
    <citation type="submission" date="2019-01" db="EMBL/GenBank/DDBJ databases">
        <title>Genome sequencing of strain FW10M-9.</title>
        <authorList>
            <person name="Heo J."/>
            <person name="Kim S.-J."/>
            <person name="Kim J.-S."/>
            <person name="Hong S.-B."/>
            <person name="Kwon S.-W."/>
        </authorList>
    </citation>
    <scope>NUCLEOTIDE SEQUENCE [LARGE SCALE GENOMIC DNA]</scope>
    <source>
        <strain evidence="9 10">FW10M-9</strain>
    </source>
</reference>
<comment type="function">
    <text evidence="7">Binds to the 23S rRNA.</text>
</comment>
<dbReference type="InterPro" id="IPR036935">
    <property type="entry name" value="Ribosomal_bL9_N_sf"/>
</dbReference>
<dbReference type="EMBL" id="CP035493">
    <property type="protein sequence ID" value="QAY69490.1"/>
    <property type="molecule type" value="Genomic_DNA"/>
</dbReference>
<protein>
    <recommendedName>
        <fullName evidence="6 7">Large ribosomal subunit protein bL9</fullName>
    </recommendedName>
</protein>
<evidence type="ECO:0000256" key="3">
    <source>
        <dbReference type="ARBA" id="ARBA00022884"/>
    </source>
</evidence>
<comment type="similarity">
    <text evidence="1 7">Belongs to the bacterial ribosomal protein bL9 family.</text>
</comment>
<dbReference type="Gene3D" id="3.40.5.10">
    <property type="entry name" value="Ribosomal protein L9, N-terminal domain"/>
    <property type="match status" value="1"/>
</dbReference>
<dbReference type="OrthoDB" id="9788336at2"/>
<evidence type="ECO:0000313" key="10">
    <source>
        <dbReference type="Proteomes" id="UP000292118"/>
    </source>
</evidence>
<dbReference type="GO" id="GO:0005840">
    <property type="term" value="C:ribosome"/>
    <property type="evidence" value="ECO:0007669"/>
    <property type="project" value="UniProtKB-KW"/>
</dbReference>
<keyword evidence="2 7" id="KW-0699">rRNA-binding</keyword>
<dbReference type="InterPro" id="IPR020069">
    <property type="entry name" value="Ribosomal_bL9_C"/>
</dbReference>
<dbReference type="InterPro" id="IPR009027">
    <property type="entry name" value="Ribosomal_bL9/RNase_H1_N"/>
</dbReference>
<dbReference type="KEGG" id="xya:ET471_05080"/>
<dbReference type="InterPro" id="IPR000244">
    <property type="entry name" value="Ribosomal_bL9"/>
</dbReference>
<keyword evidence="4 7" id="KW-0689">Ribosomal protein</keyword>
<dbReference type="GO" id="GO:0006412">
    <property type="term" value="P:translation"/>
    <property type="evidence" value="ECO:0007669"/>
    <property type="project" value="UniProtKB-UniRule"/>
</dbReference>
<dbReference type="FunFam" id="3.40.5.10:FF:000003">
    <property type="entry name" value="50S ribosomal protein L9"/>
    <property type="match status" value="1"/>
</dbReference>
<evidence type="ECO:0000313" key="9">
    <source>
        <dbReference type="EMBL" id="QAY69490.1"/>
    </source>
</evidence>
<evidence type="ECO:0000256" key="6">
    <source>
        <dbReference type="ARBA" id="ARBA00035292"/>
    </source>
</evidence>
<keyword evidence="10" id="KW-1185">Reference proteome</keyword>
<dbReference type="PANTHER" id="PTHR21368">
    <property type="entry name" value="50S RIBOSOMAL PROTEIN L9"/>
    <property type="match status" value="1"/>
</dbReference>
<dbReference type="InterPro" id="IPR036791">
    <property type="entry name" value="Ribosomal_bL9_C_sf"/>
</dbReference>
<name>A0A4P6F151_9MICO</name>
<proteinExistence type="inferred from homology"/>
<dbReference type="Pfam" id="PF03948">
    <property type="entry name" value="Ribosomal_L9_C"/>
    <property type="match status" value="1"/>
</dbReference>
<dbReference type="HAMAP" id="MF_00503">
    <property type="entry name" value="Ribosomal_bL9"/>
    <property type="match status" value="1"/>
</dbReference>
<dbReference type="GO" id="GO:0019843">
    <property type="term" value="F:rRNA binding"/>
    <property type="evidence" value="ECO:0007669"/>
    <property type="project" value="UniProtKB-UniRule"/>
</dbReference>
<evidence type="ECO:0000256" key="5">
    <source>
        <dbReference type="ARBA" id="ARBA00023274"/>
    </source>
</evidence>
<dbReference type="AlphaFoldDB" id="A0A4P6F151"/>
<dbReference type="PROSITE" id="PS00651">
    <property type="entry name" value="RIBOSOMAL_L9"/>
    <property type="match status" value="1"/>
</dbReference>
<evidence type="ECO:0000256" key="4">
    <source>
        <dbReference type="ARBA" id="ARBA00022980"/>
    </source>
</evidence>
<dbReference type="InterPro" id="IPR020594">
    <property type="entry name" value="Ribosomal_bL9_bac/chp"/>
</dbReference>
<evidence type="ECO:0000256" key="1">
    <source>
        <dbReference type="ARBA" id="ARBA00010605"/>
    </source>
</evidence>
<dbReference type="Gene3D" id="3.10.430.100">
    <property type="entry name" value="Ribosomal protein L9, C-terminal domain"/>
    <property type="match status" value="1"/>
</dbReference>
<dbReference type="InterPro" id="IPR020070">
    <property type="entry name" value="Ribosomal_bL9_N"/>
</dbReference>
<keyword evidence="5 7" id="KW-0687">Ribonucleoprotein</keyword>
<feature type="domain" description="Ribosomal protein L9" evidence="8">
    <location>
        <begin position="16"/>
        <end position="43"/>
    </location>
</feature>
<dbReference type="SUPFAM" id="SSF55658">
    <property type="entry name" value="L9 N-domain-like"/>
    <property type="match status" value="1"/>
</dbReference>
<evidence type="ECO:0000259" key="8">
    <source>
        <dbReference type="PROSITE" id="PS00651"/>
    </source>
</evidence>
<organism evidence="9 10">
    <name type="scientific">Xylanimonas protaetiae</name>
    <dbReference type="NCBI Taxonomy" id="2509457"/>
    <lineage>
        <taxon>Bacteria</taxon>
        <taxon>Bacillati</taxon>
        <taxon>Actinomycetota</taxon>
        <taxon>Actinomycetes</taxon>
        <taxon>Micrococcales</taxon>
        <taxon>Promicromonosporaceae</taxon>
        <taxon>Xylanimonas</taxon>
    </lineage>
</organism>
<dbReference type="Proteomes" id="UP000292118">
    <property type="component" value="Chromosome"/>
</dbReference>
<dbReference type="GO" id="GO:0003735">
    <property type="term" value="F:structural constituent of ribosome"/>
    <property type="evidence" value="ECO:0007669"/>
    <property type="project" value="InterPro"/>
</dbReference>
<evidence type="ECO:0000256" key="2">
    <source>
        <dbReference type="ARBA" id="ARBA00022730"/>
    </source>
</evidence>
<accession>A0A4P6F151</accession>
<keyword evidence="3 7" id="KW-0694">RNA-binding</keyword>
<dbReference type="NCBIfam" id="TIGR00158">
    <property type="entry name" value="L9"/>
    <property type="match status" value="1"/>
</dbReference>
<dbReference type="RefSeq" id="WP_129186889.1">
    <property type="nucleotide sequence ID" value="NZ_CP035493.1"/>
</dbReference>
<dbReference type="Pfam" id="PF01281">
    <property type="entry name" value="Ribosomal_L9_N"/>
    <property type="match status" value="1"/>
</dbReference>
<gene>
    <name evidence="7" type="primary">rplI</name>
    <name evidence="9" type="ORF">ET471_05080</name>
</gene>